<dbReference type="EMBL" id="AFHG01000048">
    <property type="protein sequence ID" value="EGK71746.1"/>
    <property type="molecule type" value="Genomic_DNA"/>
</dbReference>
<dbReference type="InterPro" id="IPR036890">
    <property type="entry name" value="HATPase_C_sf"/>
</dbReference>
<reference evidence="15 16" key="1">
    <citation type="journal article" date="2011" name="J. Bacteriol.">
        <title>Genome sequence of Methyloversatilis universalis FAM5T, a methylotrophic representative of the order Rhodocyclales.</title>
        <authorList>
            <person name="Kittichotirat W."/>
            <person name="Good N.M."/>
            <person name="Hall R."/>
            <person name="Bringel F."/>
            <person name="Lajus A."/>
            <person name="Medigue C."/>
            <person name="Smalley N.E."/>
            <person name="Beck D."/>
            <person name="Bumgarner R."/>
            <person name="Vuilleumier S."/>
            <person name="Kalyuzhnaya M.G."/>
        </authorList>
    </citation>
    <scope>NUCLEOTIDE SEQUENCE [LARGE SCALE GENOMIC DNA]</scope>
    <source>
        <strain evidence="16">ATCC BAA-1314 / JCM 13912 / FAM5</strain>
    </source>
</reference>
<feature type="domain" description="Histidine kinase" evidence="13">
    <location>
        <begin position="244"/>
        <end position="457"/>
    </location>
</feature>
<dbReference type="InterPro" id="IPR050428">
    <property type="entry name" value="TCS_sensor_his_kinase"/>
</dbReference>
<evidence type="ECO:0000256" key="6">
    <source>
        <dbReference type="ARBA" id="ARBA00022692"/>
    </source>
</evidence>
<dbReference type="CDD" id="cd00075">
    <property type="entry name" value="HATPase"/>
    <property type="match status" value="1"/>
</dbReference>
<dbReference type="PRINTS" id="PR00344">
    <property type="entry name" value="BCTRLSENSOR"/>
</dbReference>
<evidence type="ECO:0000256" key="2">
    <source>
        <dbReference type="ARBA" id="ARBA00004141"/>
    </source>
</evidence>
<organism evidence="15 16">
    <name type="scientific">Methyloversatilis universalis (strain ATCC BAA-1314 / DSM 25237 / JCM 13912 / CCUG 52030 / FAM5)</name>
    <dbReference type="NCBI Taxonomy" id="1000565"/>
    <lineage>
        <taxon>Bacteria</taxon>
        <taxon>Pseudomonadati</taxon>
        <taxon>Pseudomonadota</taxon>
        <taxon>Betaproteobacteria</taxon>
        <taxon>Nitrosomonadales</taxon>
        <taxon>Sterolibacteriaceae</taxon>
        <taxon>Methyloversatilis</taxon>
    </lineage>
</organism>
<dbReference type="SUPFAM" id="SSF55874">
    <property type="entry name" value="ATPase domain of HSP90 chaperone/DNA topoisomerase II/histidine kinase"/>
    <property type="match status" value="1"/>
</dbReference>
<evidence type="ECO:0000256" key="12">
    <source>
        <dbReference type="ARBA" id="ARBA00023136"/>
    </source>
</evidence>
<evidence type="ECO:0000256" key="1">
    <source>
        <dbReference type="ARBA" id="ARBA00000085"/>
    </source>
</evidence>
<keyword evidence="11" id="KW-0902">Two-component regulatory system</keyword>
<dbReference type="SMART" id="SM00387">
    <property type="entry name" value="HATPase_c"/>
    <property type="match status" value="1"/>
</dbReference>
<comment type="subcellular location">
    <subcellularLocation>
        <location evidence="2">Membrane</location>
        <topology evidence="2">Multi-pass membrane protein</topology>
    </subcellularLocation>
</comment>
<keyword evidence="5" id="KW-0808">Transferase</keyword>
<dbReference type="InterPro" id="IPR005467">
    <property type="entry name" value="His_kinase_dom"/>
</dbReference>
<feature type="domain" description="HAMP" evidence="14">
    <location>
        <begin position="184"/>
        <end position="236"/>
    </location>
</feature>
<evidence type="ECO:0000256" key="4">
    <source>
        <dbReference type="ARBA" id="ARBA00022553"/>
    </source>
</evidence>
<dbReference type="AlphaFoldDB" id="F5RCG3"/>
<keyword evidence="4" id="KW-0597">Phosphoprotein</keyword>
<accession>F5RCG3</accession>
<dbReference type="eggNOG" id="COG2205">
    <property type="taxonomic scope" value="Bacteria"/>
</dbReference>
<evidence type="ECO:0000256" key="11">
    <source>
        <dbReference type="ARBA" id="ARBA00023012"/>
    </source>
</evidence>
<evidence type="ECO:0000256" key="9">
    <source>
        <dbReference type="ARBA" id="ARBA00022840"/>
    </source>
</evidence>
<evidence type="ECO:0000256" key="10">
    <source>
        <dbReference type="ARBA" id="ARBA00022989"/>
    </source>
</evidence>
<name>F5RCG3_METUF</name>
<dbReference type="SMART" id="SM00388">
    <property type="entry name" value="HisKA"/>
    <property type="match status" value="1"/>
</dbReference>
<dbReference type="Pfam" id="PF02518">
    <property type="entry name" value="HATPase_c"/>
    <property type="match status" value="1"/>
</dbReference>
<evidence type="ECO:0000256" key="5">
    <source>
        <dbReference type="ARBA" id="ARBA00022679"/>
    </source>
</evidence>
<comment type="catalytic activity">
    <reaction evidence="1">
        <text>ATP + protein L-histidine = ADP + protein N-phospho-L-histidine.</text>
        <dbReference type="EC" id="2.7.13.3"/>
    </reaction>
</comment>
<evidence type="ECO:0000256" key="8">
    <source>
        <dbReference type="ARBA" id="ARBA00022777"/>
    </source>
</evidence>
<keyword evidence="8" id="KW-0418">Kinase</keyword>
<keyword evidence="6" id="KW-0812">Transmembrane</keyword>
<comment type="caution">
    <text evidence="15">The sequence shown here is derived from an EMBL/GenBank/DDBJ whole genome shotgun (WGS) entry which is preliminary data.</text>
</comment>
<keyword evidence="7" id="KW-0547">Nucleotide-binding</keyword>
<dbReference type="Gene3D" id="3.30.565.10">
    <property type="entry name" value="Histidine kinase-like ATPase, C-terminal domain"/>
    <property type="match status" value="1"/>
</dbReference>
<dbReference type="InterPro" id="IPR003594">
    <property type="entry name" value="HATPase_dom"/>
</dbReference>
<keyword evidence="10" id="KW-1133">Transmembrane helix</keyword>
<keyword evidence="12" id="KW-0472">Membrane</keyword>
<dbReference type="Pfam" id="PF00512">
    <property type="entry name" value="HisKA"/>
    <property type="match status" value="1"/>
</dbReference>
<dbReference type="CDD" id="cd00082">
    <property type="entry name" value="HisKA"/>
    <property type="match status" value="1"/>
</dbReference>
<dbReference type="InterPro" id="IPR004358">
    <property type="entry name" value="Sig_transdc_His_kin-like_C"/>
</dbReference>
<dbReference type="GO" id="GO:0000155">
    <property type="term" value="F:phosphorelay sensor kinase activity"/>
    <property type="evidence" value="ECO:0007669"/>
    <property type="project" value="InterPro"/>
</dbReference>
<dbReference type="InterPro" id="IPR003660">
    <property type="entry name" value="HAMP_dom"/>
</dbReference>
<dbReference type="GO" id="GO:0005886">
    <property type="term" value="C:plasma membrane"/>
    <property type="evidence" value="ECO:0007669"/>
    <property type="project" value="TreeGrafter"/>
</dbReference>
<dbReference type="InterPro" id="IPR036097">
    <property type="entry name" value="HisK_dim/P_sf"/>
</dbReference>
<evidence type="ECO:0000256" key="3">
    <source>
        <dbReference type="ARBA" id="ARBA00012438"/>
    </source>
</evidence>
<dbReference type="STRING" id="1000565.METUNv1_01970"/>
<dbReference type="RefSeq" id="WP_008061197.1">
    <property type="nucleotide sequence ID" value="NZ_AFHG01000048.1"/>
</dbReference>
<dbReference type="Pfam" id="PF00672">
    <property type="entry name" value="HAMP"/>
    <property type="match status" value="1"/>
</dbReference>
<keyword evidence="9" id="KW-0067">ATP-binding</keyword>
<dbReference type="SUPFAM" id="SSF47384">
    <property type="entry name" value="Homodimeric domain of signal transducing histidine kinase"/>
    <property type="match status" value="1"/>
</dbReference>
<evidence type="ECO:0000259" key="14">
    <source>
        <dbReference type="PROSITE" id="PS50885"/>
    </source>
</evidence>
<keyword evidence="16" id="KW-1185">Reference proteome</keyword>
<proteinExistence type="predicted"/>
<dbReference type="SMART" id="SM00304">
    <property type="entry name" value="HAMP"/>
    <property type="match status" value="1"/>
</dbReference>
<dbReference type="InterPro" id="IPR003661">
    <property type="entry name" value="HisK_dim/P_dom"/>
</dbReference>
<dbReference type="PANTHER" id="PTHR45436">
    <property type="entry name" value="SENSOR HISTIDINE KINASE YKOH"/>
    <property type="match status" value="1"/>
</dbReference>
<dbReference type="GO" id="GO:0005524">
    <property type="term" value="F:ATP binding"/>
    <property type="evidence" value="ECO:0007669"/>
    <property type="project" value="UniProtKB-KW"/>
</dbReference>
<dbReference type="Proteomes" id="UP000005019">
    <property type="component" value="Unassembled WGS sequence"/>
</dbReference>
<dbReference type="PROSITE" id="PS50885">
    <property type="entry name" value="HAMP"/>
    <property type="match status" value="1"/>
</dbReference>
<protein>
    <recommendedName>
        <fullName evidence="3">histidine kinase</fullName>
        <ecNumber evidence="3">2.7.13.3</ecNumber>
    </recommendedName>
</protein>
<gene>
    <name evidence="15" type="ORF">METUNv1_01970</name>
</gene>
<evidence type="ECO:0000313" key="16">
    <source>
        <dbReference type="Proteomes" id="UP000005019"/>
    </source>
</evidence>
<dbReference type="OrthoDB" id="8583694at2"/>
<dbReference type="PROSITE" id="PS50109">
    <property type="entry name" value="HIS_KIN"/>
    <property type="match status" value="1"/>
</dbReference>
<evidence type="ECO:0000256" key="7">
    <source>
        <dbReference type="ARBA" id="ARBA00022741"/>
    </source>
</evidence>
<dbReference type="Gene3D" id="1.10.287.130">
    <property type="match status" value="1"/>
</dbReference>
<evidence type="ECO:0000313" key="15">
    <source>
        <dbReference type="EMBL" id="EGK71746.1"/>
    </source>
</evidence>
<sequence length="461" mass="48984">MTLRLRPSLTGRVVLALLCAFALVWAALVARDFVGYLAYDDDPSPLGTLAEAVLQSLESLDDASARIALAASDRQYNLLRRQSLPTEPRPLMFLAARVGQPSVYRSPGLAGAHESCDGTPARTEVEHAGQRYWRAERSAGGWCVVALEPVLEAGTVIRLINATLLQPMAIALPLILLPLWLTVRSGLAPLRRFADRIRRRAPDDLSPLDVDLRHAELAPLGEAFDALLARARASIERERSFVQDAAHELRTPLAVIAAEAHALTGATDAAARQRAQRGLEAAVARASHLVGQLLRLASLESRGDGSPPAICDVAALLREVLIAALPAATARRVDIGLDGPDALLAHLDAGALHSVVDNLVRNAVAYGREGGRVDIVLRLIGDTLQLDVADDGPGLDPALQPHLFERFRRGAGTSAPGAGLGLAIVREAVRRLGGHIALTAGLDGQGTGFRITVPFVASRPT</sequence>
<dbReference type="PANTHER" id="PTHR45436:SF14">
    <property type="entry name" value="SENSOR PROTEIN QSEC"/>
    <property type="match status" value="1"/>
</dbReference>
<dbReference type="EC" id="2.7.13.3" evidence="3"/>
<evidence type="ECO:0000259" key="13">
    <source>
        <dbReference type="PROSITE" id="PS50109"/>
    </source>
</evidence>